<keyword evidence="1" id="KW-0732">Signal</keyword>
<gene>
    <name evidence="2" type="primary">traV</name>
    <name evidence="2" type="ORF">CRM94_16280</name>
</gene>
<dbReference type="PROSITE" id="PS51257">
    <property type="entry name" value="PROKAR_LIPOPROTEIN"/>
    <property type="match status" value="1"/>
</dbReference>
<dbReference type="NCBIfam" id="TIGR02747">
    <property type="entry name" value="TraV"/>
    <property type="match status" value="1"/>
</dbReference>
<sequence>MTSRTFFAASAALFSLTACSFSGYDASSSFACKAPEGVLCNSMSGIYANAMAHNLPEQRVHTGSGATTNVTLGSYAKDVDAGHSTSGAPRGTLAAAGAAPTGILPRALDSGAPVRTASREMRIWFAPWQDADADLHDQEYVYLIVDSGHWSIAHNQERIRAAFRPVMPPIAVAAPAGSDGKASNTGANADALPSAASNADRVMQGILTPGGAVDRAATMPGIADR</sequence>
<reference evidence="3" key="1">
    <citation type="submission" date="2017-09" db="EMBL/GenBank/DDBJ databases">
        <title>FDA dAtabase for Regulatory Grade micrObial Sequences (FDA-ARGOS): Supporting development and validation of Infectious Disease Dx tests.</title>
        <authorList>
            <person name="Minogue T."/>
            <person name="Wolcott M."/>
            <person name="Wasieloski L."/>
            <person name="Aguilar W."/>
            <person name="Moore D."/>
            <person name="Tallon L."/>
            <person name="Sadzewicz L."/>
            <person name="Ott S."/>
            <person name="Zhao X."/>
            <person name="Nagaraj S."/>
            <person name="Vavikolanu K."/>
            <person name="Aluvathingal J."/>
            <person name="Nadendla S."/>
            <person name="Sichtig H."/>
        </authorList>
    </citation>
    <scope>NUCLEOTIDE SEQUENCE [LARGE SCALE GENOMIC DNA]</scope>
    <source>
        <strain evidence="3">FDAARGOS_390</strain>
    </source>
</reference>
<dbReference type="InterPro" id="IPR014118">
    <property type="entry name" value="T4SS_TraV"/>
</dbReference>
<proteinExistence type="predicted"/>
<feature type="chain" id="PRO_5012631321" evidence="1">
    <location>
        <begin position="21"/>
        <end position="225"/>
    </location>
</feature>
<comment type="caution">
    <text evidence="2">The sequence shown here is derived from an EMBL/GenBank/DDBJ whole genome shotgun (WGS) entry which is preliminary data.</text>
</comment>
<evidence type="ECO:0000313" key="2">
    <source>
        <dbReference type="EMBL" id="PEH40567.1"/>
    </source>
</evidence>
<dbReference type="Proteomes" id="UP000220629">
    <property type="component" value="Unassembled WGS sequence"/>
</dbReference>
<dbReference type="RefSeq" id="WP_098153270.1">
    <property type="nucleotide sequence ID" value="NZ_JAYNCN010000050.1"/>
</dbReference>
<evidence type="ECO:0000313" key="3">
    <source>
        <dbReference type="Proteomes" id="UP000220629"/>
    </source>
</evidence>
<evidence type="ECO:0000256" key="1">
    <source>
        <dbReference type="SAM" id="SignalP"/>
    </source>
</evidence>
<dbReference type="AlphaFoldDB" id="A0A2A7SA82"/>
<name>A0A2A7SA82_BURGA</name>
<dbReference type="EMBL" id="PDDY01000002">
    <property type="protein sequence ID" value="PEH40567.1"/>
    <property type="molecule type" value="Genomic_DNA"/>
</dbReference>
<dbReference type="Pfam" id="PF09676">
    <property type="entry name" value="TraV"/>
    <property type="match status" value="1"/>
</dbReference>
<accession>A0A2A7SA82</accession>
<feature type="signal peptide" evidence="1">
    <location>
        <begin position="1"/>
        <end position="20"/>
    </location>
</feature>
<protein>
    <submittedName>
        <fullName evidence="2">Type IV conjugative transfer system protein TraV</fullName>
    </submittedName>
</protein>
<organism evidence="2 3">
    <name type="scientific">Burkholderia gladioli</name>
    <name type="common">Pseudomonas marginata</name>
    <name type="synonym">Phytomonas marginata</name>
    <dbReference type="NCBI Taxonomy" id="28095"/>
    <lineage>
        <taxon>Bacteria</taxon>
        <taxon>Pseudomonadati</taxon>
        <taxon>Pseudomonadota</taxon>
        <taxon>Betaproteobacteria</taxon>
        <taxon>Burkholderiales</taxon>
        <taxon>Burkholderiaceae</taxon>
        <taxon>Burkholderia</taxon>
    </lineage>
</organism>